<dbReference type="Proteomes" id="UP000762253">
    <property type="component" value="Unassembled WGS sequence"/>
</dbReference>
<comment type="caution">
    <text evidence="1">The sequence shown here is derived from an EMBL/GenBank/DDBJ whole genome shotgun (WGS) entry which is preliminary data.</text>
</comment>
<evidence type="ECO:0000313" key="1">
    <source>
        <dbReference type="EMBL" id="NMF66659.1"/>
    </source>
</evidence>
<protein>
    <submittedName>
        <fullName evidence="1">Uncharacterized protein</fullName>
    </submittedName>
</protein>
<reference evidence="1 2" key="1">
    <citation type="submission" date="2018-06" db="EMBL/GenBank/DDBJ databases">
        <title>Comparative genomics of Brasilonema spp. strains.</title>
        <authorList>
            <person name="Alvarenga D.O."/>
            <person name="Fiore M.F."/>
            <person name="Varani A.M."/>
        </authorList>
    </citation>
    <scope>NUCLEOTIDE SEQUENCE [LARGE SCALE GENOMIC DNA]</scope>
    <source>
        <strain evidence="1 2">UFV-OR1</strain>
    </source>
</reference>
<proteinExistence type="predicted"/>
<keyword evidence="2" id="KW-1185">Reference proteome</keyword>
<evidence type="ECO:0000313" key="2">
    <source>
        <dbReference type="Proteomes" id="UP000762253"/>
    </source>
</evidence>
<name>A0ABX1MIG3_9CYAN</name>
<organism evidence="1 2">
    <name type="scientific">Brasilonema octagenarum UFV-OR1</name>
    <dbReference type="NCBI Taxonomy" id="417115"/>
    <lineage>
        <taxon>Bacteria</taxon>
        <taxon>Bacillati</taxon>
        <taxon>Cyanobacteriota</taxon>
        <taxon>Cyanophyceae</taxon>
        <taxon>Nostocales</taxon>
        <taxon>Scytonemataceae</taxon>
        <taxon>Brasilonema</taxon>
        <taxon>Octagenarum group</taxon>
    </lineage>
</organism>
<dbReference type="EMBL" id="QMEC01000173">
    <property type="protein sequence ID" value="NMF66659.1"/>
    <property type="molecule type" value="Genomic_DNA"/>
</dbReference>
<gene>
    <name evidence="1" type="ORF">DP115_29485</name>
</gene>
<accession>A0ABX1MIG3</accession>
<sequence length="72" mass="8375">MSIGTMFLLSQYCHFLDILAPYKPIKLLGCVEKFNYPYTIFLHKCLSNLKQEAVLNAFFTSLKIKEIRVSKN</sequence>